<dbReference type="Proteomes" id="UP000019202">
    <property type="component" value="Unassembled WGS sequence"/>
</dbReference>
<evidence type="ECO:0000313" key="1">
    <source>
        <dbReference type="EMBL" id="CDL85585.1"/>
    </source>
</evidence>
<accession>W1J7W8</accession>
<sequence length="57" mass="6545">MGKYWGSIGEEYKMISGEWEIKLRTESPMQQPVFDESTKPEIQQSFLQGELCCISGN</sequence>
<dbReference type="AlphaFoldDB" id="W1J7W8"/>
<dbReference type="EMBL" id="CBXF010000143">
    <property type="protein sequence ID" value="CDL85585.1"/>
    <property type="molecule type" value="Genomic_DNA"/>
</dbReference>
<name>W1J7W8_9GAMM</name>
<reference evidence="1" key="1">
    <citation type="submission" date="2013-11" db="EMBL/GenBank/DDBJ databases">
        <title>Draft genome sequence and annotation of the entomopathogenic bacteria, Xenorhabdus cabanillasi strain JM26 and Xenorhabdus szentirmai strain DSM 16338.</title>
        <authorList>
            <person name="Gualtieri M."/>
            <person name="Ogier J.C."/>
            <person name="Pages S."/>
            <person name="Givaudan A."/>
            <person name="Gaudriault S."/>
        </authorList>
    </citation>
    <scope>NUCLEOTIDE SEQUENCE [LARGE SCALE GENOMIC DNA]</scope>
    <source>
        <strain evidence="1">DSM 16338</strain>
    </source>
</reference>
<gene>
    <name evidence="1" type="ORF">XSR1_80085</name>
</gene>
<proteinExistence type="predicted"/>
<keyword evidence="2" id="KW-1185">Reference proteome</keyword>
<evidence type="ECO:0000313" key="2">
    <source>
        <dbReference type="Proteomes" id="UP000019202"/>
    </source>
</evidence>
<comment type="caution">
    <text evidence="1">The sequence shown here is derived from an EMBL/GenBank/DDBJ whole genome shotgun (WGS) entry which is preliminary data.</text>
</comment>
<protein>
    <submittedName>
        <fullName evidence="1">Uncharacterized protein</fullName>
    </submittedName>
</protein>
<organism evidence="1 2">
    <name type="scientific">Xenorhabdus szentirmaii DSM 16338</name>
    <dbReference type="NCBI Taxonomy" id="1427518"/>
    <lineage>
        <taxon>Bacteria</taxon>
        <taxon>Pseudomonadati</taxon>
        <taxon>Pseudomonadota</taxon>
        <taxon>Gammaproteobacteria</taxon>
        <taxon>Enterobacterales</taxon>
        <taxon>Morganellaceae</taxon>
        <taxon>Xenorhabdus</taxon>
    </lineage>
</organism>